<protein>
    <submittedName>
        <fullName evidence="2">SEC-C domain-containing protein</fullName>
    </submittedName>
</protein>
<feature type="domain" description="YchJ-like middle NTF2-like" evidence="1">
    <location>
        <begin position="38"/>
        <end position="136"/>
    </location>
</feature>
<dbReference type="Proteomes" id="UP001155820">
    <property type="component" value="Unassembled WGS sequence"/>
</dbReference>
<accession>A0AA44IWR7</accession>
<dbReference type="Gene3D" id="3.10.450.50">
    <property type="match status" value="1"/>
</dbReference>
<evidence type="ECO:0000313" key="3">
    <source>
        <dbReference type="Proteomes" id="UP001155820"/>
    </source>
</evidence>
<dbReference type="SUPFAM" id="SSF103642">
    <property type="entry name" value="Sec-C motif"/>
    <property type="match status" value="1"/>
</dbReference>
<sequence length="173" mass="19207">MSPDAFDKLSSNACPCGSTEEFESCCSPYISGNRLAPTAEALMRSRYTAFTLGDLDYIESTITEHASQSFNRVDMERSLPGTEWLGLEVRDTTGGRESDDTGTVNFAFHYRSKSRDFSQVEIASFRRVDGAWLYDDSEINPKAPPLRVENIGRNEPCRCGSGKKYKKCCGAQA</sequence>
<keyword evidence="3" id="KW-1185">Reference proteome</keyword>
<dbReference type="AlphaFoldDB" id="A0AA44IWR7"/>
<dbReference type="PANTHER" id="PTHR33747:SF1">
    <property type="entry name" value="ADENYLATE CYCLASE-ASSOCIATED CAP C-TERMINAL DOMAIN-CONTAINING PROTEIN"/>
    <property type="match status" value="1"/>
</dbReference>
<geneLocation type="plasmid" evidence="2">
    <name>unnamed1</name>
</geneLocation>
<dbReference type="PANTHER" id="PTHR33747">
    <property type="entry name" value="UPF0225 PROTEIN SCO1677"/>
    <property type="match status" value="1"/>
</dbReference>
<gene>
    <name evidence="2" type="ORF">FOB26_00150</name>
</gene>
<comment type="caution">
    <text evidence="2">The sequence shown here is derived from an EMBL/GenBank/DDBJ whole genome shotgun (WGS) entry which is preliminary data.</text>
</comment>
<reference evidence="2" key="1">
    <citation type="submission" date="2019-07" db="EMBL/GenBank/DDBJ databases">
        <title>FDA dAtabase for Regulatory Grade micrObial Sequences (FDA-ARGOS): Supporting development and validation of Infectious Disease Dx tests.</title>
        <authorList>
            <person name="Bachman M."/>
            <person name="Young C."/>
            <person name="Tallon L."/>
            <person name="Sadzewicz L."/>
            <person name="Vavikolanu K."/>
            <person name="Mehta A."/>
            <person name="Aluvathingal J."/>
            <person name="Nadendla S."/>
            <person name="Nandy P."/>
            <person name="Geyer C."/>
            <person name="Yan Y."/>
            <person name="Sichtig H."/>
        </authorList>
    </citation>
    <scope>NUCLEOTIDE SEQUENCE</scope>
    <source>
        <strain evidence="2">FDAARGOS_618</strain>
        <plasmid evidence="2">unnamed1</plasmid>
    </source>
</reference>
<dbReference type="SUPFAM" id="SSF54427">
    <property type="entry name" value="NTF2-like"/>
    <property type="match status" value="1"/>
</dbReference>
<name>A0AA44IWR7_9HYPH</name>
<proteinExistence type="predicted"/>
<dbReference type="EMBL" id="JABRWM010000001">
    <property type="protein sequence ID" value="NRF17574.1"/>
    <property type="molecule type" value="Genomic_DNA"/>
</dbReference>
<organism evidence="2 3">
    <name type="scientific">Agrobacterium pusense</name>
    <dbReference type="NCBI Taxonomy" id="648995"/>
    <lineage>
        <taxon>Bacteria</taxon>
        <taxon>Pseudomonadati</taxon>
        <taxon>Pseudomonadota</taxon>
        <taxon>Alphaproteobacteria</taxon>
        <taxon>Hyphomicrobiales</taxon>
        <taxon>Rhizobiaceae</taxon>
        <taxon>Rhizobium/Agrobacterium group</taxon>
        <taxon>Agrobacterium</taxon>
    </lineage>
</organism>
<dbReference type="InterPro" id="IPR032710">
    <property type="entry name" value="NTF2-like_dom_sf"/>
</dbReference>
<keyword evidence="2" id="KW-0614">Plasmid</keyword>
<evidence type="ECO:0000313" key="2">
    <source>
        <dbReference type="EMBL" id="NRF17574.1"/>
    </source>
</evidence>
<dbReference type="Pfam" id="PF02810">
    <property type="entry name" value="SEC-C"/>
    <property type="match status" value="1"/>
</dbReference>
<dbReference type="InterPro" id="IPR004027">
    <property type="entry name" value="SEC_C_motif"/>
</dbReference>
<dbReference type="Pfam" id="PF17775">
    <property type="entry name" value="YchJ_M-like"/>
    <property type="match status" value="1"/>
</dbReference>
<dbReference type="InterPro" id="IPR048469">
    <property type="entry name" value="YchJ-like_M"/>
</dbReference>
<evidence type="ECO:0000259" key="1">
    <source>
        <dbReference type="Pfam" id="PF17775"/>
    </source>
</evidence>